<reference evidence="2" key="1">
    <citation type="journal article" date="2007" name="Genome Biol.">
        <title>Comparison of Francisella tularensis genomes reveals evolutionary events associated with the emergence of human pathogenic strains.</title>
        <authorList>
            <person name="Rohmer L."/>
            <person name="Fong C."/>
            <person name="Abmayr S."/>
            <person name="Wasnick M."/>
            <person name="Larson Freeman T.J."/>
            <person name="Radey M."/>
            <person name="Guina T."/>
            <person name="Svensson K."/>
            <person name="Hayden H.S."/>
            <person name="Jacobs M."/>
            <person name="Gallagher L.A."/>
            <person name="Manoil C."/>
            <person name="Ernst R.K."/>
            <person name="Drees B."/>
            <person name="Buckley D."/>
            <person name="Haugen E."/>
            <person name="Bovee D."/>
            <person name="Zhou Y."/>
            <person name="Chang J."/>
            <person name="Levy R."/>
            <person name="Lim R."/>
            <person name="Gillett W."/>
            <person name="Guenthener D."/>
            <person name="Kang A."/>
            <person name="Shaffer S.A."/>
            <person name="Taylor G."/>
            <person name="Chen J."/>
            <person name="Gallis B."/>
            <person name="D'Argenio D.A."/>
            <person name="Forsman M."/>
            <person name="Olson M.V."/>
            <person name="Goodlett D.R."/>
            <person name="Kaul R."/>
            <person name="Miller S.I."/>
            <person name="Brittnacher M.J."/>
        </authorList>
    </citation>
    <scope>NUCLEOTIDE SEQUENCE [LARGE SCALE GENOMIC DNA]</scope>
    <source>
        <strain evidence="2">U112</strain>
    </source>
</reference>
<dbReference type="BioCyc" id="FTUL401614:G1G75-53-MONOMER"/>
<proteinExistence type="predicted"/>
<sequence length="507" mass="59788">MRGMNMDINLKDLQSREQLYQYLESNKYNKNDILESQDLKAIIDAVDYTVQRSTESTQNFLLQRRFNLFYSYYPHFFQHVPNHAIVEVLANQNDRFIDFELGEEFILDLDNNRFRFQAAIPFVVSPFQVTNCYINNRIVNIELDAMKPFRFDRNRFLLSCNPLDMKNYQIYHLVNALREHKSATMTLFSHNLDKPISINIVLNFDIILNLDITQEAILRSLTQAVFSNFYVEFENLPADTLFYKILLEIEILNIDNITTQLNNNSIRTNLLPVFNLFEDYAMKISCDYSQESYAIKHQDSPSEYVPTKLYDVHYNKQRAYHNYLNLTKAKSYELMFEESGHMRIAFLEPTIEDLSRNSNEIVINAQWTQIASANVEKKSYTFRPLSRSIGSLKFNIIYSYGFKRNQLLERAENILKILNVINATGIDIYIFNTLIYLVTNNDYYAIEFINRNIVSIESDRNLNYVVYIRTDLSKAEFSFYTNLVQNFLSSHLSRRIGVQINLEVKVK</sequence>
<accession>A0Q3Z6</accession>
<evidence type="ECO:0000313" key="2">
    <source>
        <dbReference type="Proteomes" id="UP000000762"/>
    </source>
</evidence>
<organism evidence="1 2">
    <name type="scientific">Francisella tularensis subsp. novicida (strain ATCC 15482 / CCUG 33449 / U112)</name>
    <dbReference type="NCBI Taxonomy" id="401614"/>
    <lineage>
        <taxon>Bacteria</taxon>
        <taxon>Pseudomonadati</taxon>
        <taxon>Pseudomonadota</taxon>
        <taxon>Gammaproteobacteria</taxon>
        <taxon>Thiotrichales</taxon>
        <taxon>Francisellaceae</taxon>
        <taxon>Francisella</taxon>
    </lineage>
</organism>
<evidence type="ECO:0008006" key="3">
    <source>
        <dbReference type="Google" id="ProtNLM"/>
    </source>
</evidence>
<keyword evidence="2" id="KW-1185">Reference proteome</keyword>
<dbReference type="NCBIfam" id="NF041246">
    <property type="entry name" value="T6SS_IglH_TssF"/>
    <property type="match status" value="1"/>
</dbReference>
<gene>
    <name evidence="1" type="ordered locus">FTN_0050</name>
</gene>
<dbReference type="KEGG" id="ftn:FTN_0050"/>
<dbReference type="AlphaFoldDB" id="A0Q3Z6"/>
<dbReference type="EMBL" id="CP000439">
    <property type="protein sequence ID" value="ABK88961.1"/>
    <property type="molecule type" value="Genomic_DNA"/>
</dbReference>
<evidence type="ECO:0000313" key="1">
    <source>
        <dbReference type="EMBL" id="ABK88961.1"/>
    </source>
</evidence>
<protein>
    <recommendedName>
        <fullName evidence="3">Type VI secretion system baseplate subunit TssF</fullName>
    </recommendedName>
</protein>
<dbReference type="Proteomes" id="UP000000762">
    <property type="component" value="Chromosome"/>
</dbReference>
<name>A0Q3Z6_FRATN</name>